<feature type="transmembrane region" description="Helical" evidence="8">
    <location>
        <begin position="347"/>
        <end position="368"/>
    </location>
</feature>
<reference evidence="10" key="1">
    <citation type="submission" date="2022-01" db="EMBL/GenBank/DDBJ databases">
        <authorList>
            <person name="King R."/>
        </authorList>
    </citation>
    <scope>NUCLEOTIDE SEQUENCE</scope>
</reference>
<dbReference type="InterPro" id="IPR005828">
    <property type="entry name" value="MFS_sugar_transport-like"/>
</dbReference>
<feature type="transmembrane region" description="Helical" evidence="8">
    <location>
        <begin position="417"/>
        <end position="439"/>
    </location>
</feature>
<sequence>MVHHPDIFRPEGTLATNEIKNNNIEAIKKKPDTVFLYFTVVTAVLLMITGGTTLVWQSPAIIKFKSNDTDVNPLGKPIETIEISILAGVPMMMSLIGGLVLPKLGDLIGRKKALQCLGLAMLLCLTGTAFSNRFYLFVILISCSCIIYNGIWGLLPIYLIEISEDHNRAKFGCLLAVCMPLGQLYCYVVGSVFSIRYFTLLNALPLIPFLLLFLFAPESPVYSLLIGKQDECMETLKKLRSNKSKTEIQDDFDKIKIALEEQSKNTNFSLITIFNTKAGRLGYFLGALPMIVQFFSGVPTVMSLMAPTFNEIGIISGNTIAIVVGAVKVFIYLFTSLVIERTGRRPLLLISSIGAGLAVSLVGIYFYVKEINSTALDQLQFLPVLAIIAYVVLYSIGLGPIPVAVMSEMFPADLRPIGNGCITTSGGIILSVVTFSFPLLVEHIGTHWCMFIFALNCFLGALVIYFIMPETKGKSVVEIQKILKEF</sequence>
<dbReference type="Gene3D" id="1.20.1250.20">
    <property type="entry name" value="MFS general substrate transporter like domains"/>
    <property type="match status" value="1"/>
</dbReference>
<dbReference type="AlphaFoldDB" id="A0A9P0D0L9"/>
<evidence type="ECO:0000256" key="2">
    <source>
        <dbReference type="ARBA" id="ARBA00022448"/>
    </source>
</evidence>
<gene>
    <name evidence="10" type="ORF">PSYICH_LOCUS12548</name>
</gene>
<evidence type="ECO:0000256" key="6">
    <source>
        <dbReference type="ARBA" id="ARBA00022989"/>
    </source>
</evidence>
<dbReference type="SUPFAM" id="SSF103473">
    <property type="entry name" value="MFS general substrate transporter"/>
    <property type="match status" value="1"/>
</dbReference>
<evidence type="ECO:0000256" key="5">
    <source>
        <dbReference type="ARBA" id="ARBA00022692"/>
    </source>
</evidence>
<keyword evidence="2" id="KW-0813">Transport</keyword>
<feature type="domain" description="Major facilitator superfamily (MFS) profile" evidence="9">
    <location>
        <begin position="44"/>
        <end position="472"/>
    </location>
</feature>
<keyword evidence="11" id="KW-1185">Reference proteome</keyword>
<protein>
    <recommendedName>
        <fullName evidence="9">Major facilitator superfamily (MFS) profile domain-containing protein</fullName>
    </recommendedName>
</protein>
<evidence type="ECO:0000256" key="3">
    <source>
        <dbReference type="ARBA" id="ARBA00022475"/>
    </source>
</evidence>
<dbReference type="PANTHER" id="PTHR48021">
    <property type="match status" value="1"/>
</dbReference>
<dbReference type="PROSITE" id="PS50850">
    <property type="entry name" value="MFS"/>
    <property type="match status" value="1"/>
</dbReference>
<keyword evidence="7 8" id="KW-0472">Membrane</keyword>
<dbReference type="PANTHER" id="PTHR48021:SF47">
    <property type="entry name" value="GH17672P"/>
    <property type="match status" value="1"/>
</dbReference>
<feature type="transmembrane region" description="Helical" evidence="8">
    <location>
        <begin position="445"/>
        <end position="467"/>
    </location>
</feature>
<feature type="transmembrane region" description="Helical" evidence="8">
    <location>
        <begin position="136"/>
        <end position="159"/>
    </location>
</feature>
<evidence type="ECO:0000256" key="1">
    <source>
        <dbReference type="ARBA" id="ARBA00004651"/>
    </source>
</evidence>
<dbReference type="GO" id="GO:0022857">
    <property type="term" value="F:transmembrane transporter activity"/>
    <property type="evidence" value="ECO:0007669"/>
    <property type="project" value="InterPro"/>
</dbReference>
<dbReference type="OrthoDB" id="6696619at2759"/>
<dbReference type="InterPro" id="IPR020846">
    <property type="entry name" value="MFS_dom"/>
</dbReference>
<dbReference type="GO" id="GO:0005886">
    <property type="term" value="C:plasma membrane"/>
    <property type="evidence" value="ECO:0007669"/>
    <property type="project" value="UniProtKB-SubCell"/>
</dbReference>
<feature type="transmembrane region" description="Helical" evidence="8">
    <location>
        <begin position="34"/>
        <end position="56"/>
    </location>
</feature>
<dbReference type="EMBL" id="OV651818">
    <property type="protein sequence ID" value="CAH1111734.1"/>
    <property type="molecule type" value="Genomic_DNA"/>
</dbReference>
<evidence type="ECO:0000259" key="9">
    <source>
        <dbReference type="PROSITE" id="PS50850"/>
    </source>
</evidence>
<organism evidence="10 11">
    <name type="scientific">Psylliodes chrysocephalus</name>
    <dbReference type="NCBI Taxonomy" id="3402493"/>
    <lineage>
        <taxon>Eukaryota</taxon>
        <taxon>Metazoa</taxon>
        <taxon>Ecdysozoa</taxon>
        <taxon>Arthropoda</taxon>
        <taxon>Hexapoda</taxon>
        <taxon>Insecta</taxon>
        <taxon>Pterygota</taxon>
        <taxon>Neoptera</taxon>
        <taxon>Endopterygota</taxon>
        <taxon>Coleoptera</taxon>
        <taxon>Polyphaga</taxon>
        <taxon>Cucujiformia</taxon>
        <taxon>Chrysomeloidea</taxon>
        <taxon>Chrysomelidae</taxon>
        <taxon>Galerucinae</taxon>
        <taxon>Alticini</taxon>
        <taxon>Psylliodes</taxon>
    </lineage>
</organism>
<keyword evidence="5 8" id="KW-0812">Transmembrane</keyword>
<evidence type="ECO:0000313" key="10">
    <source>
        <dbReference type="EMBL" id="CAH1111734.1"/>
    </source>
</evidence>
<accession>A0A9P0D0L9</accession>
<feature type="transmembrane region" description="Helical" evidence="8">
    <location>
        <begin position="196"/>
        <end position="216"/>
    </location>
</feature>
<evidence type="ECO:0000313" key="11">
    <source>
        <dbReference type="Proteomes" id="UP001153636"/>
    </source>
</evidence>
<name>A0A9P0D0L9_9CUCU</name>
<dbReference type="InterPro" id="IPR050549">
    <property type="entry name" value="MFS_Trehalose_Transporter"/>
</dbReference>
<feature type="transmembrane region" description="Helical" evidence="8">
    <location>
        <begin position="312"/>
        <end position="335"/>
    </location>
</feature>
<dbReference type="Proteomes" id="UP001153636">
    <property type="component" value="Chromosome 6"/>
</dbReference>
<evidence type="ECO:0000256" key="4">
    <source>
        <dbReference type="ARBA" id="ARBA00022597"/>
    </source>
</evidence>
<keyword evidence="3" id="KW-1003">Cell membrane</keyword>
<dbReference type="InterPro" id="IPR036259">
    <property type="entry name" value="MFS_trans_sf"/>
</dbReference>
<feature type="transmembrane region" description="Helical" evidence="8">
    <location>
        <begin position="380"/>
        <end position="405"/>
    </location>
</feature>
<comment type="subcellular location">
    <subcellularLocation>
        <location evidence="1">Cell membrane</location>
        <topology evidence="1">Multi-pass membrane protein</topology>
    </subcellularLocation>
</comment>
<dbReference type="Pfam" id="PF00083">
    <property type="entry name" value="Sugar_tr"/>
    <property type="match status" value="1"/>
</dbReference>
<proteinExistence type="predicted"/>
<evidence type="ECO:0000256" key="7">
    <source>
        <dbReference type="ARBA" id="ARBA00023136"/>
    </source>
</evidence>
<feature type="transmembrane region" description="Helical" evidence="8">
    <location>
        <begin position="83"/>
        <end position="101"/>
    </location>
</feature>
<feature type="transmembrane region" description="Helical" evidence="8">
    <location>
        <begin position="113"/>
        <end position="130"/>
    </location>
</feature>
<feature type="transmembrane region" description="Helical" evidence="8">
    <location>
        <begin position="281"/>
        <end position="306"/>
    </location>
</feature>
<dbReference type="FunFam" id="1.20.1250.20:FF:000218">
    <property type="entry name" value="facilitated trehalose transporter Tret1"/>
    <property type="match status" value="1"/>
</dbReference>
<keyword evidence="6 8" id="KW-1133">Transmembrane helix</keyword>
<evidence type="ECO:0000256" key="8">
    <source>
        <dbReference type="SAM" id="Phobius"/>
    </source>
</evidence>
<feature type="transmembrane region" description="Helical" evidence="8">
    <location>
        <begin position="171"/>
        <end position="190"/>
    </location>
</feature>
<keyword evidence="4" id="KW-0762">Sugar transport</keyword>